<accession>A0A841PEY9</accession>
<sequence>MLSYGKVDSFAADKEGCQDERWIEDVSLQQDEQKKMHESPPATEAAASSLFTGNIFARSILY</sequence>
<dbReference type="AlphaFoldDB" id="A0A841PEY9"/>
<dbReference type="Proteomes" id="UP000556329">
    <property type="component" value="Unassembled WGS sequence"/>
</dbReference>
<comment type="caution">
    <text evidence="1">The sequence shown here is derived from an EMBL/GenBank/DDBJ whole genome shotgun (WGS) entry which is preliminary data.</text>
</comment>
<evidence type="ECO:0000313" key="2">
    <source>
        <dbReference type="Proteomes" id="UP000556329"/>
    </source>
</evidence>
<proteinExistence type="predicted"/>
<protein>
    <submittedName>
        <fullName evidence="1">Uncharacterized protein</fullName>
    </submittedName>
</protein>
<dbReference type="EMBL" id="JACHEF010000001">
    <property type="protein sequence ID" value="MBB6408792.1"/>
    <property type="molecule type" value="Genomic_DNA"/>
</dbReference>
<name>A0A841PEY9_9HYPH</name>
<gene>
    <name evidence="1" type="ORF">HNQ71_001436</name>
</gene>
<keyword evidence="2" id="KW-1185">Reference proteome</keyword>
<reference evidence="1 2" key="1">
    <citation type="submission" date="2020-08" db="EMBL/GenBank/DDBJ databases">
        <title>Genomic Encyclopedia of Type Strains, Phase IV (KMG-IV): sequencing the most valuable type-strain genomes for metagenomic binning, comparative biology and taxonomic classification.</title>
        <authorList>
            <person name="Goeker M."/>
        </authorList>
    </citation>
    <scope>NUCLEOTIDE SEQUENCE [LARGE SCALE GENOMIC DNA]</scope>
    <source>
        <strain evidence="1 2">DSM 100039</strain>
    </source>
</reference>
<evidence type="ECO:0000313" key="1">
    <source>
        <dbReference type="EMBL" id="MBB6408792.1"/>
    </source>
</evidence>
<organism evidence="1 2">
    <name type="scientific">Mesorhizobium sangaii</name>
    <dbReference type="NCBI Taxonomy" id="505389"/>
    <lineage>
        <taxon>Bacteria</taxon>
        <taxon>Pseudomonadati</taxon>
        <taxon>Pseudomonadota</taxon>
        <taxon>Alphaproteobacteria</taxon>
        <taxon>Hyphomicrobiales</taxon>
        <taxon>Phyllobacteriaceae</taxon>
        <taxon>Mesorhizobium</taxon>
    </lineage>
</organism>
<dbReference type="RefSeq" id="WP_246461237.1">
    <property type="nucleotide sequence ID" value="NZ_JACHEF010000001.1"/>
</dbReference>